<evidence type="ECO:0000313" key="5">
    <source>
        <dbReference type="EMBL" id="GMH68946.1"/>
    </source>
</evidence>
<dbReference type="CDD" id="cd00051">
    <property type="entry name" value="EFh"/>
    <property type="match status" value="1"/>
</dbReference>
<dbReference type="PANTHER" id="PTHR10845">
    <property type="entry name" value="REGULATOR OF G PROTEIN SIGNALING"/>
    <property type="match status" value="1"/>
</dbReference>
<keyword evidence="6" id="KW-1185">Reference proteome</keyword>
<name>A0A9W7AAC7_9STRA</name>
<organism evidence="5 6">
    <name type="scientific">Triparma retinervis</name>
    <dbReference type="NCBI Taxonomy" id="2557542"/>
    <lineage>
        <taxon>Eukaryota</taxon>
        <taxon>Sar</taxon>
        <taxon>Stramenopiles</taxon>
        <taxon>Ochrophyta</taxon>
        <taxon>Bolidophyceae</taxon>
        <taxon>Parmales</taxon>
        <taxon>Triparmaceae</taxon>
        <taxon>Triparma</taxon>
    </lineage>
</organism>
<dbReference type="SUPFAM" id="SSF48097">
    <property type="entry name" value="Regulator of G-protein signaling, RGS"/>
    <property type="match status" value="1"/>
</dbReference>
<dbReference type="SMART" id="SM00054">
    <property type="entry name" value="EFh"/>
    <property type="match status" value="3"/>
</dbReference>
<feature type="compositionally biased region" description="Low complexity" evidence="2">
    <location>
        <begin position="306"/>
        <end position="341"/>
    </location>
</feature>
<dbReference type="PROSITE" id="PS50222">
    <property type="entry name" value="EF_HAND_2"/>
    <property type="match status" value="3"/>
</dbReference>
<dbReference type="PANTHER" id="PTHR10845:SF192">
    <property type="entry name" value="DOUBLE HIT, ISOFORM B"/>
    <property type="match status" value="1"/>
</dbReference>
<dbReference type="InterPro" id="IPR018247">
    <property type="entry name" value="EF_Hand_1_Ca_BS"/>
</dbReference>
<dbReference type="Pfam" id="PF13202">
    <property type="entry name" value="EF-hand_5"/>
    <property type="match status" value="1"/>
</dbReference>
<comment type="caution">
    <text evidence="5">The sequence shown here is derived from an EMBL/GenBank/DDBJ whole genome shotgun (WGS) entry which is preliminary data.</text>
</comment>
<feature type="domain" description="EF-hand" evidence="4">
    <location>
        <begin position="65"/>
        <end position="100"/>
    </location>
</feature>
<evidence type="ECO:0008006" key="7">
    <source>
        <dbReference type="Google" id="ProtNLM"/>
    </source>
</evidence>
<evidence type="ECO:0000256" key="2">
    <source>
        <dbReference type="SAM" id="MobiDB-lite"/>
    </source>
</evidence>
<dbReference type="Gene3D" id="1.10.238.10">
    <property type="entry name" value="EF-hand"/>
    <property type="match status" value="2"/>
</dbReference>
<dbReference type="InterPro" id="IPR011992">
    <property type="entry name" value="EF-hand-dom_pair"/>
</dbReference>
<dbReference type="SMART" id="SM00315">
    <property type="entry name" value="RGS"/>
    <property type="match status" value="1"/>
</dbReference>
<evidence type="ECO:0000259" key="3">
    <source>
        <dbReference type="PROSITE" id="PS50132"/>
    </source>
</evidence>
<dbReference type="EMBL" id="BRXZ01004125">
    <property type="protein sequence ID" value="GMH68946.1"/>
    <property type="molecule type" value="Genomic_DNA"/>
</dbReference>
<dbReference type="InterPro" id="IPR002048">
    <property type="entry name" value="EF_hand_dom"/>
</dbReference>
<dbReference type="GO" id="GO:0005509">
    <property type="term" value="F:calcium ion binding"/>
    <property type="evidence" value="ECO:0007669"/>
    <property type="project" value="InterPro"/>
</dbReference>
<dbReference type="Pfam" id="PF00036">
    <property type="entry name" value="EF-hand_1"/>
    <property type="match status" value="1"/>
</dbReference>
<dbReference type="SUPFAM" id="SSF47473">
    <property type="entry name" value="EF-hand"/>
    <property type="match status" value="1"/>
</dbReference>
<keyword evidence="1" id="KW-0106">Calcium</keyword>
<proteinExistence type="predicted"/>
<evidence type="ECO:0000313" key="6">
    <source>
        <dbReference type="Proteomes" id="UP001165082"/>
    </source>
</evidence>
<dbReference type="Pfam" id="PF00615">
    <property type="entry name" value="RGS"/>
    <property type="match status" value="1"/>
</dbReference>
<dbReference type="Proteomes" id="UP001165082">
    <property type="component" value="Unassembled WGS sequence"/>
</dbReference>
<feature type="domain" description="EF-hand" evidence="4">
    <location>
        <begin position="233"/>
        <end position="268"/>
    </location>
</feature>
<sequence>MFKTAYSKLSAEGDLSKDNLRSLFGNLEDQAFEDVYCLFDWDNDGSVDVHEFVLTMSLLATPATSFEAEQNLLFAIFDQDGSGTMDREEFGKMMRATLRCKMTHLDFCMKTEGRKATFRRHLEGEYSTETLEFYNHVEDYRNLVKSLEVDEYEDMREDCNDLVDVIYNRFIDEGANEQVNIQGRTRNEIKNIVERVNKNTQLYPFTIFDSAQQEIYQLMNRDTFERFKHNDALMDQMLTSLFDEVDVKKNGVITVAEYKTWATMNPELTNFLKDLHNETFMGVSKAAGLEKRKARRVSMQKQQKLSVSGQSSSGSAGGFSEADSSVRLSSGSVGSVSSVRE</sequence>
<feature type="domain" description="EF-hand" evidence="4">
    <location>
        <begin position="27"/>
        <end position="62"/>
    </location>
</feature>
<dbReference type="InterPro" id="IPR036305">
    <property type="entry name" value="RGS_sf"/>
</dbReference>
<protein>
    <recommendedName>
        <fullName evidence="7">Calmodulin</fullName>
    </recommendedName>
</protein>
<evidence type="ECO:0000259" key="4">
    <source>
        <dbReference type="PROSITE" id="PS50222"/>
    </source>
</evidence>
<dbReference type="OrthoDB" id="191686at2759"/>
<feature type="domain" description="RGS" evidence="3">
    <location>
        <begin position="104"/>
        <end position="237"/>
    </location>
</feature>
<evidence type="ECO:0000256" key="1">
    <source>
        <dbReference type="ARBA" id="ARBA00022837"/>
    </source>
</evidence>
<dbReference type="PRINTS" id="PR01301">
    <property type="entry name" value="RGSPROTEIN"/>
</dbReference>
<dbReference type="InterPro" id="IPR044926">
    <property type="entry name" value="RGS_subdomain_2"/>
</dbReference>
<dbReference type="CDD" id="cd07440">
    <property type="entry name" value="RGS"/>
    <property type="match status" value="1"/>
</dbReference>
<dbReference type="AlphaFoldDB" id="A0A9W7AAC7"/>
<reference evidence="5" key="1">
    <citation type="submission" date="2022-07" db="EMBL/GenBank/DDBJ databases">
        <title>Genome analysis of Parmales, a sister group of diatoms, reveals the evolutionary specialization of diatoms from phago-mixotrophs to photoautotrophs.</title>
        <authorList>
            <person name="Ban H."/>
            <person name="Sato S."/>
            <person name="Yoshikawa S."/>
            <person name="Kazumasa Y."/>
            <person name="Nakamura Y."/>
            <person name="Ichinomiya M."/>
            <person name="Saitoh K."/>
            <person name="Sato N."/>
            <person name="Blanc-Mathieu R."/>
            <person name="Endo H."/>
            <person name="Kuwata A."/>
            <person name="Ogata H."/>
        </authorList>
    </citation>
    <scope>NUCLEOTIDE SEQUENCE</scope>
</reference>
<dbReference type="PROSITE" id="PS50132">
    <property type="entry name" value="RGS"/>
    <property type="match status" value="1"/>
</dbReference>
<dbReference type="PROSITE" id="PS00018">
    <property type="entry name" value="EF_HAND_1"/>
    <property type="match status" value="1"/>
</dbReference>
<accession>A0A9W7AAC7</accession>
<feature type="region of interest" description="Disordered" evidence="2">
    <location>
        <begin position="298"/>
        <end position="341"/>
    </location>
</feature>
<gene>
    <name evidence="5" type="ORF">TrRE_jg1106</name>
</gene>
<dbReference type="InterPro" id="IPR016137">
    <property type="entry name" value="RGS"/>
</dbReference>
<dbReference type="Gene3D" id="1.10.167.10">
    <property type="entry name" value="Regulator of G-protein Signalling 4, domain 2"/>
    <property type="match status" value="1"/>
</dbReference>